<dbReference type="Pfam" id="PF00534">
    <property type="entry name" value="Glycos_transf_1"/>
    <property type="match status" value="1"/>
</dbReference>
<feature type="domain" description="Glycosyl transferase family 1" evidence="9">
    <location>
        <begin position="313"/>
        <end position="442"/>
    </location>
</feature>
<name>G4NPL9_CHLT4</name>
<reference evidence="11 12" key="1">
    <citation type="journal article" date="2011" name="J. Exp. Med.">
        <title>A live-attenuated chlamydial vaccine protects against trachoma in nonhuman primates.</title>
        <authorList>
            <person name="Kari L."/>
            <person name="Whitmire W.M."/>
            <person name="Olivares-Zavaleta N."/>
            <person name="Goheen M.M."/>
            <person name="Taylor L.D."/>
            <person name="Carlson J.H."/>
            <person name="Sturdevant G.L."/>
            <person name="Lu C."/>
            <person name="Bakios L.E."/>
            <person name="Randall L.B."/>
            <person name="Parnell M.J."/>
            <person name="Zhong G."/>
            <person name="Caldwell H.D."/>
        </authorList>
    </citation>
    <scope>NUCLEOTIDE SEQUENCE [LARGE SCALE GENOMIC DNA]</scope>
    <source>
        <strain evidence="11 12">A2497</strain>
    </source>
</reference>
<sequence length="493" mass="55620">MLKEIINEFYLINETKSLLMKIIHTAIEFAPVIKAGGLGDALYGLAKALAANHTTEVVIPLYPKLFTLPKEQDLCSIQKLSYFFAGEQEATAFSYFYEGIKVTLFKLDTQPELFENAETIYTSDDAFRFCAFSAAAASYIQKEGANIVHLHDWHTGLVAGLLKQQPCSQLQKIVLTLHNFGYRGYTTREILEASSLNEFYISQYQLFRDPQTCVLLKGALYCSDFVTTVSPTYAKEILEDYSDYEIHDAITARQHHLRGILNGIDTTIWGPETDPNLAKNYTKELFETPSIFFEAKAENKKALYEILGLSLEHSPCVCIISRIAEQKGPHFMKQAILHALENAYTLIIIGTCYGNQLHEEFANLQESLANSPNVRILLTYSDVLARQIFAAADMICIPSMFEPCGLTQMIGMRYGTVPLVRATGGLADTVANGINGFSFFNPHDFYEFRNMLSEAVTTYRTNHDKWQHIVRACLDFSSDLETAANKYLEIYKQ</sequence>
<dbReference type="CDD" id="cd03791">
    <property type="entry name" value="GT5_Glycogen_synthase_DULL1-like"/>
    <property type="match status" value="1"/>
</dbReference>
<evidence type="ECO:0000256" key="3">
    <source>
        <dbReference type="ARBA" id="ARBA00004964"/>
    </source>
</evidence>
<dbReference type="InterPro" id="IPR001296">
    <property type="entry name" value="Glyco_trans_1"/>
</dbReference>
<evidence type="ECO:0000259" key="9">
    <source>
        <dbReference type="Pfam" id="PF00534"/>
    </source>
</evidence>
<dbReference type="SUPFAM" id="SSF53756">
    <property type="entry name" value="UDP-Glycosyltransferase/glycogen phosphorylase"/>
    <property type="match status" value="1"/>
</dbReference>
<protein>
    <recommendedName>
        <fullName evidence="8">Glycogen synthase</fullName>
        <ecNumber evidence="8">2.4.1.21</ecNumber>
    </recommendedName>
    <alternativeName>
        <fullName evidence="8">Starch [bacterial glycogen] synthase</fullName>
    </alternativeName>
</protein>
<organism evidence="11 12">
    <name type="scientific">Chlamydia trachomatis serovar A (strain A2497)</name>
    <dbReference type="NCBI Taxonomy" id="580047"/>
    <lineage>
        <taxon>Bacteria</taxon>
        <taxon>Pseudomonadati</taxon>
        <taxon>Chlamydiota</taxon>
        <taxon>Chlamydiia</taxon>
        <taxon>Chlamydiales</taxon>
        <taxon>Chlamydiaceae</taxon>
        <taxon>Chlamydia/Chlamydophila group</taxon>
        <taxon>Chlamydia</taxon>
    </lineage>
</organism>
<dbReference type="PATRIC" id="fig|580047.4.peg.882"/>
<dbReference type="EC" id="2.4.1.21" evidence="8"/>
<keyword evidence="5 8" id="KW-0328">Glycosyltransferase</keyword>
<evidence type="ECO:0000259" key="10">
    <source>
        <dbReference type="Pfam" id="PF08323"/>
    </source>
</evidence>
<keyword evidence="7 8" id="KW-0320">Glycogen biosynthesis</keyword>
<evidence type="ECO:0000313" key="11">
    <source>
        <dbReference type="EMBL" id="AEP35692.1"/>
    </source>
</evidence>
<dbReference type="PANTHER" id="PTHR46083:SF1">
    <property type="entry name" value="GLYCOGEN SYNTHASE 2-RELATED"/>
    <property type="match status" value="1"/>
</dbReference>
<evidence type="ECO:0000256" key="1">
    <source>
        <dbReference type="ARBA" id="ARBA00001478"/>
    </source>
</evidence>
<evidence type="ECO:0000256" key="4">
    <source>
        <dbReference type="ARBA" id="ARBA00010281"/>
    </source>
</evidence>
<comment type="catalytic activity">
    <reaction evidence="1 8">
        <text>[(1-&gt;4)-alpha-D-glucosyl](n) + ADP-alpha-D-glucose = [(1-&gt;4)-alpha-D-glucosyl](n+1) + ADP + H(+)</text>
        <dbReference type="Rhea" id="RHEA:18189"/>
        <dbReference type="Rhea" id="RHEA-COMP:9584"/>
        <dbReference type="Rhea" id="RHEA-COMP:9587"/>
        <dbReference type="ChEBI" id="CHEBI:15378"/>
        <dbReference type="ChEBI" id="CHEBI:15444"/>
        <dbReference type="ChEBI" id="CHEBI:57498"/>
        <dbReference type="ChEBI" id="CHEBI:456216"/>
        <dbReference type="EC" id="2.4.1.21"/>
    </reaction>
</comment>
<dbReference type="PANTHER" id="PTHR46083">
    <property type="match status" value="1"/>
</dbReference>
<evidence type="ECO:0000313" key="12">
    <source>
        <dbReference type="Proteomes" id="UP000009287"/>
    </source>
</evidence>
<evidence type="ECO:0000256" key="8">
    <source>
        <dbReference type="HAMAP-Rule" id="MF_00484"/>
    </source>
</evidence>
<evidence type="ECO:0000256" key="7">
    <source>
        <dbReference type="ARBA" id="ARBA00023056"/>
    </source>
</evidence>
<dbReference type="GO" id="GO:0005978">
    <property type="term" value="P:glycogen biosynthetic process"/>
    <property type="evidence" value="ECO:0007669"/>
    <property type="project" value="UniProtKB-UniRule"/>
</dbReference>
<dbReference type="UniPathway" id="UPA00164"/>
<comment type="pathway">
    <text evidence="3 8">Glycan biosynthesis; glycogen biosynthesis.</text>
</comment>
<evidence type="ECO:0000256" key="5">
    <source>
        <dbReference type="ARBA" id="ARBA00022676"/>
    </source>
</evidence>
<proteinExistence type="inferred from homology"/>
<dbReference type="HAMAP" id="MF_00484">
    <property type="entry name" value="Glycogen_synth"/>
    <property type="match status" value="1"/>
</dbReference>
<keyword evidence="6 8" id="KW-0808">Transferase</keyword>
<feature type="domain" description="Starch synthase catalytic" evidence="10">
    <location>
        <begin position="21"/>
        <end position="250"/>
    </location>
</feature>
<dbReference type="Gene3D" id="3.40.50.2000">
    <property type="entry name" value="Glycogen Phosphorylase B"/>
    <property type="match status" value="2"/>
</dbReference>
<dbReference type="EMBL" id="CP002401">
    <property type="protein sequence ID" value="AEP35692.1"/>
    <property type="molecule type" value="Genomic_DNA"/>
</dbReference>
<dbReference type="KEGG" id="cra:CTO_0869"/>
<dbReference type="GO" id="GO:0009011">
    <property type="term" value="F:alpha-1,4-glucan glucosyltransferase (ADP-glucose donor) activity"/>
    <property type="evidence" value="ECO:0007669"/>
    <property type="project" value="UniProtKB-UniRule"/>
</dbReference>
<dbReference type="AlphaFoldDB" id="G4NPL9"/>
<dbReference type="Pfam" id="PF08323">
    <property type="entry name" value="Glyco_transf_5"/>
    <property type="match status" value="1"/>
</dbReference>
<dbReference type="InterPro" id="IPR011835">
    <property type="entry name" value="GS/SS"/>
</dbReference>
<comment type="similarity">
    <text evidence="4 8">Belongs to the glycosyltransferase 1 family. Bacterial/plant glycogen synthase subfamily.</text>
</comment>
<dbReference type="InterPro" id="IPR013534">
    <property type="entry name" value="Starch_synth_cat_dom"/>
</dbReference>
<evidence type="ECO:0000256" key="2">
    <source>
        <dbReference type="ARBA" id="ARBA00002764"/>
    </source>
</evidence>
<evidence type="ECO:0000256" key="6">
    <source>
        <dbReference type="ARBA" id="ARBA00022679"/>
    </source>
</evidence>
<dbReference type="NCBIfam" id="TIGR02095">
    <property type="entry name" value="glgA"/>
    <property type="match status" value="1"/>
</dbReference>
<accession>G4NPL9</accession>
<dbReference type="Proteomes" id="UP000009287">
    <property type="component" value="Chromosome"/>
</dbReference>
<dbReference type="NCBIfam" id="NF001904">
    <property type="entry name" value="PRK00654.2-3"/>
    <property type="match status" value="1"/>
</dbReference>
<dbReference type="GO" id="GO:0004373">
    <property type="term" value="F:alpha-1,4-glucan glucosyltransferase (UDP-glucose donor) activity"/>
    <property type="evidence" value="ECO:0007669"/>
    <property type="project" value="InterPro"/>
</dbReference>
<gene>
    <name evidence="8" type="primary">glgA</name>
    <name evidence="11" type="ordered locus">CTO_0869</name>
</gene>
<comment type="function">
    <text evidence="2 8">Synthesizes alpha-1,4-glucan chains using ADP-glucose.</text>
</comment>
<feature type="binding site" evidence="8">
    <location>
        <position position="34"/>
    </location>
    <ligand>
        <name>ADP-alpha-D-glucose</name>
        <dbReference type="ChEBI" id="CHEBI:57498"/>
    </ligand>
</feature>